<feature type="transmembrane region" description="Helical" evidence="7">
    <location>
        <begin position="146"/>
        <end position="165"/>
    </location>
</feature>
<gene>
    <name evidence="9" type="ORF">ABNN70_05715</name>
</gene>
<accession>A0AAU8II83</accession>
<dbReference type="GO" id="GO:0022857">
    <property type="term" value="F:transmembrane transporter activity"/>
    <property type="evidence" value="ECO:0007669"/>
    <property type="project" value="InterPro"/>
</dbReference>
<dbReference type="SUPFAM" id="SSF103473">
    <property type="entry name" value="MFS general substrate transporter"/>
    <property type="match status" value="1"/>
</dbReference>
<dbReference type="Gene3D" id="1.20.1250.20">
    <property type="entry name" value="MFS general substrate transporter like domains"/>
    <property type="match status" value="2"/>
</dbReference>
<dbReference type="InterPro" id="IPR004748">
    <property type="entry name" value="Polyol_permease-like"/>
</dbReference>
<keyword evidence="4 7" id="KW-0812">Transmembrane</keyword>
<dbReference type="InterPro" id="IPR020846">
    <property type="entry name" value="MFS_dom"/>
</dbReference>
<dbReference type="EMBL" id="CP159510">
    <property type="protein sequence ID" value="XCJ17959.1"/>
    <property type="molecule type" value="Genomic_DNA"/>
</dbReference>
<feature type="domain" description="Major facilitator superfamily (MFS) profile" evidence="8">
    <location>
        <begin position="206"/>
        <end position="423"/>
    </location>
</feature>
<proteinExistence type="predicted"/>
<feature type="transmembrane region" description="Helical" evidence="7">
    <location>
        <begin position="260"/>
        <end position="278"/>
    </location>
</feature>
<evidence type="ECO:0000256" key="5">
    <source>
        <dbReference type="ARBA" id="ARBA00022989"/>
    </source>
</evidence>
<organism evidence="9">
    <name type="scientific">Sporolactobacillus sp. Y61</name>
    <dbReference type="NCBI Taxonomy" id="3160863"/>
    <lineage>
        <taxon>Bacteria</taxon>
        <taxon>Bacillati</taxon>
        <taxon>Bacillota</taxon>
        <taxon>Bacilli</taxon>
        <taxon>Bacillales</taxon>
        <taxon>Sporolactobacillaceae</taxon>
        <taxon>Sporolactobacillus</taxon>
    </lineage>
</organism>
<evidence type="ECO:0000256" key="2">
    <source>
        <dbReference type="ARBA" id="ARBA00022448"/>
    </source>
</evidence>
<dbReference type="InterPro" id="IPR036259">
    <property type="entry name" value="MFS_trans_sf"/>
</dbReference>
<comment type="subcellular location">
    <subcellularLocation>
        <location evidence="1">Cell membrane</location>
        <topology evidence="1">Multi-pass membrane protein</topology>
    </subcellularLocation>
</comment>
<keyword evidence="2" id="KW-0813">Transport</keyword>
<reference evidence="9" key="1">
    <citation type="submission" date="2024-06" db="EMBL/GenBank/DDBJ databases">
        <authorList>
            <person name="Fan A."/>
            <person name="Zhang F.Y."/>
            <person name="Zhang L."/>
        </authorList>
    </citation>
    <scope>NUCLEOTIDE SEQUENCE</scope>
    <source>
        <strain evidence="9">Y61</strain>
    </source>
</reference>
<evidence type="ECO:0000256" key="4">
    <source>
        <dbReference type="ARBA" id="ARBA00022692"/>
    </source>
</evidence>
<dbReference type="PANTHER" id="PTHR23517:SF3">
    <property type="entry name" value="INTEGRAL MEMBRANE TRANSPORT PROTEIN"/>
    <property type="match status" value="1"/>
</dbReference>
<dbReference type="CDD" id="cd17337">
    <property type="entry name" value="MFS_CsbX"/>
    <property type="match status" value="1"/>
</dbReference>
<dbReference type="RefSeq" id="WP_353949044.1">
    <property type="nucleotide sequence ID" value="NZ_CP159510.1"/>
</dbReference>
<keyword evidence="3" id="KW-1003">Cell membrane</keyword>
<evidence type="ECO:0000259" key="8">
    <source>
        <dbReference type="PROSITE" id="PS50850"/>
    </source>
</evidence>
<dbReference type="InterPro" id="IPR011701">
    <property type="entry name" value="MFS"/>
</dbReference>
<evidence type="ECO:0000313" key="9">
    <source>
        <dbReference type="EMBL" id="XCJ17959.1"/>
    </source>
</evidence>
<dbReference type="PROSITE" id="PS50850">
    <property type="entry name" value="MFS"/>
    <property type="match status" value="1"/>
</dbReference>
<keyword evidence="5 7" id="KW-1133">Transmembrane helix</keyword>
<name>A0AAU8II83_9BACL</name>
<feature type="transmembrane region" description="Helical" evidence="7">
    <location>
        <begin position="52"/>
        <end position="70"/>
    </location>
</feature>
<evidence type="ECO:0000256" key="3">
    <source>
        <dbReference type="ARBA" id="ARBA00022475"/>
    </source>
</evidence>
<dbReference type="GO" id="GO:0005886">
    <property type="term" value="C:plasma membrane"/>
    <property type="evidence" value="ECO:0007669"/>
    <property type="project" value="UniProtKB-SubCell"/>
</dbReference>
<feature type="transmembrane region" description="Helical" evidence="7">
    <location>
        <begin position="82"/>
        <end position="102"/>
    </location>
</feature>
<feature type="transmembrane region" description="Helical" evidence="7">
    <location>
        <begin position="236"/>
        <end position="254"/>
    </location>
</feature>
<feature type="transmembrane region" description="Helical" evidence="7">
    <location>
        <begin position="352"/>
        <end position="377"/>
    </location>
</feature>
<keyword evidence="6 7" id="KW-0472">Membrane</keyword>
<dbReference type="InterPro" id="IPR050171">
    <property type="entry name" value="MFS_Transporters"/>
</dbReference>
<feature type="transmembrane region" description="Helical" evidence="7">
    <location>
        <begin position="21"/>
        <end position="40"/>
    </location>
</feature>
<feature type="transmembrane region" description="Helical" evidence="7">
    <location>
        <begin position="290"/>
        <end position="312"/>
    </location>
</feature>
<dbReference type="PANTHER" id="PTHR23517">
    <property type="entry name" value="RESISTANCE PROTEIN MDTM, PUTATIVE-RELATED-RELATED"/>
    <property type="match status" value="1"/>
</dbReference>
<feature type="transmembrane region" description="Helical" evidence="7">
    <location>
        <begin position="383"/>
        <end position="400"/>
    </location>
</feature>
<evidence type="ECO:0000256" key="6">
    <source>
        <dbReference type="ARBA" id="ARBA00023136"/>
    </source>
</evidence>
<sequence>MKKSSFILEKMGLPPDLIWGYVGLMFFVLGAGLEQSWFAAYLSSQGLHASQISLLFTVFGISAAVSSWVTGISTQIWGIRNVMWTGLIIYLIASIPFLLIALPSRQYAWILVTYMLRGAAYPLFAYSFLVWVTYRSEKAILGRATSWFWTFFGMGFTIIGPWYSGWMIPQLGYLGVLWTGVGFTLIGAGFSLMVNRDQVKALRSESALAEFVDGFLINFQRPRLGIAIIVKTINDLGKFGFVILMPVYLIHYGFSTSEWLMIWGFTNIVSLIFNYIFGYISDKIGWRQTVVWFSGSLCGTATFLIYFVPQWFGHNSGMLFAALSLYAIGIGAFCPLSALIPSLAPDKKGAAVSALNLGSGLSNFAGPLVVSLCIGPFGVKGAMFAIASLYLLASVLTISLKTPEEREMIKSNKRLKIGPQHET</sequence>
<evidence type="ECO:0000256" key="1">
    <source>
        <dbReference type="ARBA" id="ARBA00004651"/>
    </source>
</evidence>
<protein>
    <submittedName>
        <fullName evidence="9">MFS transporter</fullName>
    </submittedName>
</protein>
<feature type="transmembrane region" description="Helical" evidence="7">
    <location>
        <begin position="171"/>
        <end position="194"/>
    </location>
</feature>
<dbReference type="AlphaFoldDB" id="A0AAU8II83"/>
<feature type="transmembrane region" description="Helical" evidence="7">
    <location>
        <begin position="108"/>
        <end position="134"/>
    </location>
</feature>
<dbReference type="Pfam" id="PF07690">
    <property type="entry name" value="MFS_1"/>
    <property type="match status" value="1"/>
</dbReference>
<evidence type="ECO:0000256" key="7">
    <source>
        <dbReference type="SAM" id="Phobius"/>
    </source>
</evidence>
<feature type="transmembrane region" description="Helical" evidence="7">
    <location>
        <begin position="318"/>
        <end position="340"/>
    </location>
</feature>
<dbReference type="NCBIfam" id="TIGR00897">
    <property type="entry name" value="2A0118"/>
    <property type="match status" value="1"/>
</dbReference>